<accession>A8IGD5</accession>
<reference evidence="2 3" key="4">
    <citation type="journal article" date="2009" name="Appl. Environ. Microbiol.">
        <title>Comparative genome-wide transcriptional profiling of Azorhizobium caulinodans ORS571 grown under free-living and symbiotic conditions.</title>
        <authorList>
            <person name="Tsukada S."/>
            <person name="Aono T."/>
            <person name="Akiba N."/>
            <person name="Lee KB."/>
            <person name="Liu CT."/>
            <person name="Toyazaki H."/>
            <person name="Oyaizu H."/>
        </authorList>
    </citation>
    <scope>NUCLEOTIDE SEQUENCE [LARGE SCALE GENOMIC DNA]</scope>
    <source>
        <strain evidence="3">ATCC 43989 / DSM 5975 / JCM 20966 / LMG 6465 / NBRC 14845 / NCIMB 13405 / ORS 571</strain>
    </source>
</reference>
<name>A8IGD5_AZOC5</name>
<keyword evidence="1" id="KW-0732">Signal</keyword>
<dbReference type="Proteomes" id="UP000000270">
    <property type="component" value="Chromosome"/>
</dbReference>
<dbReference type="PROSITE" id="PS51318">
    <property type="entry name" value="TAT"/>
    <property type="match status" value="1"/>
</dbReference>
<keyword evidence="3" id="KW-1185">Reference proteome</keyword>
<gene>
    <name evidence="2" type="ordered locus">AZC_0075</name>
</gene>
<dbReference type="eggNOG" id="ENOG5033JZS">
    <property type="taxonomic scope" value="Bacteria"/>
</dbReference>
<dbReference type="InterPro" id="IPR006311">
    <property type="entry name" value="TAT_signal"/>
</dbReference>
<reference evidence="2 3" key="1">
    <citation type="journal article" date="2007" name="Appl. Environ. Microbiol.">
        <title>Rhizobial factors required for stem nodule maturation and maintenance in Sesbania rostrata-Azorhizobium caulinodans ORS571 symbiosis.</title>
        <authorList>
            <person name="Suzuki S."/>
            <person name="Aono T."/>
            <person name="Lee KB."/>
            <person name="Suzuki T."/>
            <person name="Liu CT."/>
            <person name="Miwa H."/>
            <person name="Wakao S."/>
            <person name="Iki T."/>
            <person name="Oyaizu H."/>
        </authorList>
    </citation>
    <scope>NUCLEOTIDE SEQUENCE [LARGE SCALE GENOMIC DNA]</scope>
    <source>
        <strain evidence="3">ATCC 43989 / DSM 5975 / JCM 20966 / LMG 6465 / NBRC 14845 / NCIMB 13405 / ORS 571</strain>
    </source>
</reference>
<dbReference type="KEGG" id="azc:AZC_0075"/>
<reference evidence="3" key="2">
    <citation type="submission" date="2007-04" db="EMBL/GenBank/DDBJ databases">
        <title>Complete genome sequence of the nitrogen-fixing bacterium Azorhizobium caulinodans ORS571.</title>
        <authorList>
            <person name="Lee K.B."/>
            <person name="Backer P.D."/>
            <person name="Aono T."/>
            <person name="Liu C.T."/>
            <person name="Suzuki S."/>
            <person name="Suzuki T."/>
            <person name="Kaneko T."/>
            <person name="Yamada M."/>
            <person name="Tabata S."/>
            <person name="Kupfer D.M."/>
            <person name="Najar F.Z."/>
            <person name="Wiley G.B."/>
            <person name="Roe B."/>
            <person name="Binnewies T."/>
            <person name="Ussery D."/>
            <person name="Vereecke D."/>
            <person name="Gevers D."/>
            <person name="Holsters M."/>
            <person name="Oyaizu H."/>
        </authorList>
    </citation>
    <scope>NUCLEOTIDE SEQUENCE [LARGE SCALE GENOMIC DNA]</scope>
    <source>
        <strain evidence="3">ATCC 43989 / DSM 5975 / JCM 20966 / LMG 6465 / NBRC 14845 / NCIMB 13405 / ORS 571</strain>
    </source>
</reference>
<feature type="signal peptide" evidence="1">
    <location>
        <begin position="1"/>
        <end position="27"/>
    </location>
</feature>
<evidence type="ECO:0000313" key="2">
    <source>
        <dbReference type="EMBL" id="BAF86073.1"/>
    </source>
</evidence>
<organism evidence="2 3">
    <name type="scientific">Azorhizobium caulinodans (strain ATCC 43989 / DSM 5975 / JCM 20966 / LMG 6465 / NBRC 14845 / NCIMB 13405 / ORS 571)</name>
    <dbReference type="NCBI Taxonomy" id="438753"/>
    <lineage>
        <taxon>Bacteria</taxon>
        <taxon>Pseudomonadati</taxon>
        <taxon>Pseudomonadota</taxon>
        <taxon>Alphaproteobacteria</taxon>
        <taxon>Hyphomicrobiales</taxon>
        <taxon>Xanthobacteraceae</taxon>
        <taxon>Azorhizobium</taxon>
    </lineage>
</organism>
<evidence type="ECO:0000256" key="1">
    <source>
        <dbReference type="SAM" id="SignalP"/>
    </source>
</evidence>
<evidence type="ECO:0000313" key="3">
    <source>
        <dbReference type="Proteomes" id="UP000000270"/>
    </source>
</evidence>
<dbReference type="EMBL" id="AP009384">
    <property type="protein sequence ID" value="BAF86073.1"/>
    <property type="molecule type" value="Genomic_DNA"/>
</dbReference>
<dbReference type="RefSeq" id="WP_012168606.1">
    <property type="nucleotide sequence ID" value="NC_009937.1"/>
</dbReference>
<dbReference type="AlphaFoldDB" id="A8IGD5"/>
<proteinExistence type="predicted"/>
<feature type="chain" id="PRO_5002721013" evidence="1">
    <location>
        <begin position="28"/>
        <end position="202"/>
    </location>
</feature>
<dbReference type="HOGENOM" id="CLU_1352343_0_0_5"/>
<sequence length="202" mass="21104">MSDRLSRRTALLLGAGALASVAAPATAQVIAPTANTVFVLPGVGQVTTLTYRAKVVSANPATRRVVLETPNGKRWAVKAPLIVGDLSLLRNGETIIVRLVPGLVTALGKARQGVPGEVINDVGLNDGLPGWPEGFGVRRVTITTILVNIDKVGGTISFEGPDGYVRTIKAADQKVLADLAQVNIGDLCQITYVEAMAFNALP</sequence>
<reference evidence="2 3" key="3">
    <citation type="journal article" date="2008" name="BMC Genomics">
        <title>The genome of the versatile nitrogen fixer Azorhizobium caulinodans ORS571.</title>
        <authorList>
            <person name="Lee KB."/>
            <person name="Backer P.D."/>
            <person name="Aono T."/>
            <person name="Liu CT."/>
            <person name="Suzuki S."/>
            <person name="Suzuki T."/>
            <person name="Kaneko T."/>
            <person name="Yamada M."/>
            <person name="Tabata S."/>
            <person name="Kupfer D.M."/>
            <person name="Najar F.Z."/>
            <person name="Wiley G.B."/>
            <person name="Roe B."/>
            <person name="Binnewies T.T."/>
            <person name="Ussery D.W."/>
            <person name="D'Haeze W."/>
            <person name="Herder J.D."/>
            <person name="Gevers D."/>
            <person name="Vereecke D."/>
            <person name="Holsters M."/>
            <person name="Oyaizu H."/>
        </authorList>
    </citation>
    <scope>NUCLEOTIDE SEQUENCE [LARGE SCALE GENOMIC DNA]</scope>
    <source>
        <strain evidence="3">ATCC 43989 / DSM 5975 / JCM 20966 / LMG 6465 / NBRC 14845 / NCIMB 13405 / ORS 571</strain>
    </source>
</reference>
<reference evidence="2 3" key="5">
    <citation type="journal article" date="2010" name="Appl. Environ. Microbiol.">
        <title>phrR-like gene praR of Azorhizobium caulinodans ORS571 is essential for symbiosis with Sesbania rostrata and is involved in expression of reb genes.</title>
        <authorList>
            <person name="Akiba N."/>
            <person name="Aono T."/>
            <person name="Toyazaki H."/>
            <person name="Sato S."/>
            <person name="Oyaizu H."/>
        </authorList>
    </citation>
    <scope>NUCLEOTIDE SEQUENCE [LARGE SCALE GENOMIC DNA]</scope>
    <source>
        <strain evidence="3">ATCC 43989 / DSM 5975 / JCM 20966 / LMG 6465 / NBRC 14845 / NCIMB 13405 / ORS 571</strain>
    </source>
</reference>
<reference evidence="2 3" key="6">
    <citation type="journal article" date="2011" name="Appl. Environ. Microbiol.">
        <title>Involvement of the azorhizobial chromosome partition gene (parA) in the onset of bacteroid differentiation during Sesbania rostrata stem nodule development.</title>
        <authorList>
            <person name="Liu CT."/>
            <person name="Lee KB."/>
            <person name="Wang YS."/>
            <person name="Peng MH."/>
            <person name="Lee KT."/>
            <person name="Suzuki S."/>
            <person name="Suzuki T."/>
            <person name="Oyaizu H."/>
        </authorList>
    </citation>
    <scope>NUCLEOTIDE SEQUENCE [LARGE SCALE GENOMIC DNA]</scope>
    <source>
        <strain evidence="3">ATCC 43989 / DSM 5975 / JCM 20966 / LMG 6465 / NBRC 14845 / NCIMB 13405 / ORS 571</strain>
    </source>
</reference>
<protein>
    <submittedName>
        <fullName evidence="2">Uncharacterized protein</fullName>
    </submittedName>
</protein>